<dbReference type="Gene3D" id="1.10.10.10">
    <property type="entry name" value="Winged helix-like DNA-binding domain superfamily/Winged helix DNA-binding domain"/>
    <property type="match status" value="2"/>
</dbReference>
<keyword evidence="5 8" id="KW-0472">Membrane</keyword>
<evidence type="ECO:0000256" key="8">
    <source>
        <dbReference type="SAM" id="Phobius"/>
    </source>
</evidence>
<feature type="compositionally biased region" description="Pro residues" evidence="7">
    <location>
        <begin position="26"/>
        <end position="38"/>
    </location>
</feature>
<dbReference type="OrthoDB" id="2004788at2"/>
<feature type="transmembrane region" description="Helical" evidence="8">
    <location>
        <begin position="119"/>
        <end position="137"/>
    </location>
</feature>
<keyword evidence="2 8" id="KW-0812">Transmembrane</keyword>
<name>A0A511AIY9_9MICO</name>
<feature type="compositionally biased region" description="Pro residues" evidence="7">
    <location>
        <begin position="8"/>
        <end position="17"/>
    </location>
</feature>
<proteinExistence type="predicted"/>
<keyword evidence="4 8" id="KW-1133">Transmembrane helix</keyword>
<feature type="compositionally biased region" description="Acidic residues" evidence="7">
    <location>
        <begin position="162"/>
        <end position="185"/>
    </location>
</feature>
<evidence type="ECO:0000256" key="5">
    <source>
        <dbReference type="ARBA" id="ARBA00023136"/>
    </source>
</evidence>
<feature type="compositionally biased region" description="Low complexity" evidence="7">
    <location>
        <begin position="146"/>
        <end position="161"/>
    </location>
</feature>
<evidence type="ECO:0000256" key="6">
    <source>
        <dbReference type="ARBA" id="ARBA00023180"/>
    </source>
</evidence>
<reference evidence="11 12" key="1">
    <citation type="submission" date="2019-07" db="EMBL/GenBank/DDBJ databases">
        <title>Whole genome shotgun sequence of Microbacterium aerolatum NBRC 103071.</title>
        <authorList>
            <person name="Hosoyama A."/>
            <person name="Uohara A."/>
            <person name="Ohji S."/>
            <person name="Ichikawa N."/>
        </authorList>
    </citation>
    <scope>NUCLEOTIDE SEQUENCE [LARGE SCALE GENOMIC DNA]</scope>
    <source>
        <strain evidence="11 12">NBRC 103071</strain>
    </source>
</reference>
<feature type="transmembrane region" description="Helical" evidence="8">
    <location>
        <begin position="50"/>
        <end position="70"/>
    </location>
</feature>
<dbReference type="EMBL" id="BJUW01000024">
    <property type="protein sequence ID" value="GEK87922.1"/>
    <property type="molecule type" value="Genomic_DNA"/>
</dbReference>
<dbReference type="InterPro" id="IPR007829">
    <property type="entry name" value="TM2"/>
</dbReference>
<dbReference type="InterPro" id="IPR011434">
    <property type="entry name" value="Ltp-like_HTH"/>
</dbReference>
<protein>
    <recommendedName>
        <fullName evidence="13">TM2 domain-containing protein</fullName>
    </recommendedName>
</protein>
<comment type="caution">
    <text evidence="11">The sequence shown here is derived from an EMBL/GenBank/DDBJ whole genome shotgun (WGS) entry which is preliminary data.</text>
</comment>
<evidence type="ECO:0008006" key="13">
    <source>
        <dbReference type="Google" id="ProtNLM"/>
    </source>
</evidence>
<feature type="domain" description="Putative host cell surface-exposed lipoprotein Ltp-like HTH region" evidence="10">
    <location>
        <begin position="240"/>
        <end position="287"/>
    </location>
</feature>
<evidence type="ECO:0000259" key="10">
    <source>
        <dbReference type="Pfam" id="PF07553"/>
    </source>
</evidence>
<gene>
    <name evidence="11" type="ORF">MAE01_30980</name>
</gene>
<feature type="region of interest" description="Disordered" evidence="7">
    <location>
        <begin position="145"/>
        <end position="185"/>
    </location>
</feature>
<feature type="region of interest" description="Disordered" evidence="7">
    <location>
        <begin position="1"/>
        <end position="38"/>
    </location>
</feature>
<keyword evidence="3" id="KW-0732">Signal</keyword>
<evidence type="ECO:0000313" key="11">
    <source>
        <dbReference type="EMBL" id="GEK87922.1"/>
    </source>
</evidence>
<organism evidence="11 12">
    <name type="scientific">Microbacterium aerolatum</name>
    <dbReference type="NCBI Taxonomy" id="153731"/>
    <lineage>
        <taxon>Bacteria</taxon>
        <taxon>Bacillati</taxon>
        <taxon>Actinomycetota</taxon>
        <taxon>Actinomycetes</taxon>
        <taxon>Micrococcales</taxon>
        <taxon>Microbacteriaceae</taxon>
        <taxon>Microbacterium</taxon>
    </lineage>
</organism>
<dbReference type="AlphaFoldDB" id="A0A511AIY9"/>
<feature type="transmembrane region" description="Helical" evidence="8">
    <location>
        <begin position="76"/>
        <end position="98"/>
    </location>
</feature>
<evidence type="ECO:0000313" key="12">
    <source>
        <dbReference type="Proteomes" id="UP000321225"/>
    </source>
</evidence>
<keyword evidence="6" id="KW-0325">Glycoprotein</keyword>
<dbReference type="InterPro" id="IPR036388">
    <property type="entry name" value="WH-like_DNA-bd_sf"/>
</dbReference>
<feature type="domain" description="Putative host cell surface-exposed lipoprotein Ltp-like HTH region" evidence="10">
    <location>
        <begin position="191"/>
        <end position="237"/>
    </location>
</feature>
<dbReference type="Pfam" id="PF07553">
    <property type="entry name" value="Lipoprotein_Ltp"/>
    <property type="match status" value="2"/>
</dbReference>
<comment type="subcellular location">
    <subcellularLocation>
        <location evidence="1">Membrane</location>
        <topology evidence="1">Multi-pass membrane protein</topology>
    </subcellularLocation>
</comment>
<evidence type="ECO:0000259" key="9">
    <source>
        <dbReference type="Pfam" id="PF05154"/>
    </source>
</evidence>
<keyword evidence="12" id="KW-1185">Reference proteome</keyword>
<dbReference type="GO" id="GO:0016020">
    <property type="term" value="C:membrane"/>
    <property type="evidence" value="ECO:0007669"/>
    <property type="project" value="UniProtKB-SubCell"/>
</dbReference>
<evidence type="ECO:0000256" key="3">
    <source>
        <dbReference type="ARBA" id="ARBA00022729"/>
    </source>
</evidence>
<dbReference type="Pfam" id="PF05154">
    <property type="entry name" value="TM2"/>
    <property type="match status" value="1"/>
</dbReference>
<evidence type="ECO:0000256" key="2">
    <source>
        <dbReference type="ARBA" id="ARBA00022692"/>
    </source>
</evidence>
<dbReference type="InterPro" id="IPR050932">
    <property type="entry name" value="TM2D1-3-like"/>
</dbReference>
<dbReference type="RefSeq" id="WP_147040994.1">
    <property type="nucleotide sequence ID" value="NZ_BJUW01000024.1"/>
</dbReference>
<dbReference type="PANTHER" id="PTHR21016">
    <property type="entry name" value="BETA-AMYLOID BINDING PROTEIN-RELATED"/>
    <property type="match status" value="1"/>
</dbReference>
<sequence length="289" mass="30271">MTLENDSPTPPPAPAPLAPATAPTTSTPPPAPAGPPVLNPSIPAPGAKSFLTTWLLALLLGFFGVDRFYLGKVGTGILKLVTIGGAGIWVLVDLILVLTGSARDARGNSLSGYSEHRKIAWIVTGAVFALGIIINAVNGATAQDTAAPVPDKPAAVEPVAEPSDEPSEAPVEEVAEEPVVEEPEEPAVPIEYANALTKAESYSELMHMSKAGIYDQLTSEYGEKFSAEAAQYAVDNMTADWNANALAKAKDYQDTMAMSPSAIHDQLTSEFGEKFTAAEADYAIAHLND</sequence>
<evidence type="ECO:0000256" key="4">
    <source>
        <dbReference type="ARBA" id="ARBA00022989"/>
    </source>
</evidence>
<dbReference type="Proteomes" id="UP000321225">
    <property type="component" value="Unassembled WGS sequence"/>
</dbReference>
<accession>A0A511AIY9</accession>
<evidence type="ECO:0000256" key="1">
    <source>
        <dbReference type="ARBA" id="ARBA00004141"/>
    </source>
</evidence>
<feature type="domain" description="TM2" evidence="9">
    <location>
        <begin position="47"/>
        <end position="95"/>
    </location>
</feature>
<dbReference type="PANTHER" id="PTHR21016:SF4">
    <property type="entry name" value="TM2 DOMAIN-CONTAINING PROTEIN 2"/>
    <property type="match status" value="1"/>
</dbReference>
<evidence type="ECO:0000256" key="7">
    <source>
        <dbReference type="SAM" id="MobiDB-lite"/>
    </source>
</evidence>